<dbReference type="Gene3D" id="3.40.50.150">
    <property type="entry name" value="Vaccinia Virus protein VP39"/>
    <property type="match status" value="1"/>
</dbReference>
<dbReference type="GO" id="GO:0006596">
    <property type="term" value="P:polyamine biosynthetic process"/>
    <property type="evidence" value="ECO:0007669"/>
    <property type="project" value="UniProtKB-KW"/>
</dbReference>
<dbReference type="SUPFAM" id="SSF53335">
    <property type="entry name" value="S-adenosyl-L-methionine-dependent methyltransferases"/>
    <property type="match status" value="1"/>
</dbReference>
<accession>A0A1F4UWF2</accession>
<dbReference type="EMBL" id="MEUT01000053">
    <property type="protein sequence ID" value="OGC49287.1"/>
    <property type="molecule type" value="Genomic_DNA"/>
</dbReference>
<dbReference type="InterPro" id="IPR029063">
    <property type="entry name" value="SAM-dependent_MTases_sf"/>
</dbReference>
<protein>
    <recommendedName>
        <fullName evidence="4">Methyltransferase domain-containing protein</fullName>
    </recommendedName>
</protein>
<dbReference type="Proteomes" id="UP000177371">
    <property type="component" value="Unassembled WGS sequence"/>
</dbReference>
<keyword evidence="1" id="KW-0620">Polyamine biosynthesis</keyword>
<evidence type="ECO:0008006" key="4">
    <source>
        <dbReference type="Google" id="ProtNLM"/>
    </source>
</evidence>
<dbReference type="Pfam" id="PF01564">
    <property type="entry name" value="Spermine_synth"/>
    <property type="match status" value="1"/>
</dbReference>
<organism evidence="2 3">
    <name type="scientific">candidate division WWE3 bacterium RBG_16_37_10</name>
    <dbReference type="NCBI Taxonomy" id="1802610"/>
    <lineage>
        <taxon>Bacteria</taxon>
        <taxon>Katanobacteria</taxon>
    </lineage>
</organism>
<comment type="caution">
    <text evidence="2">The sequence shown here is derived from an EMBL/GenBank/DDBJ whole genome shotgun (WGS) entry which is preliminary data.</text>
</comment>
<dbReference type="CDD" id="cd02440">
    <property type="entry name" value="AdoMet_MTases"/>
    <property type="match status" value="1"/>
</dbReference>
<name>A0A1F4UWF2_UNCKA</name>
<dbReference type="PANTHER" id="PTHR43317">
    <property type="entry name" value="THERMOSPERMINE SYNTHASE ACAULIS5"/>
    <property type="match status" value="1"/>
</dbReference>
<proteinExistence type="predicted"/>
<gene>
    <name evidence="2" type="ORF">A2W32_04575</name>
</gene>
<dbReference type="AlphaFoldDB" id="A0A1F4UWF2"/>
<sequence>MSVIQNLSLPKVIYETESPYNGHIQIIEAGKTRRIIVDKITQSLNWDSPSAQQRVWGRVVEVLKANEPNLSNILILGLGGGTMQHLISRAFDRLHMVSVEIDPVMVEIARKYFDLDSIPNHKIIIEDACRFIVEPEKYNYNPNVFNAVVVDIYVGSRYPDLGKSGNFITAVKNLVRPGGLVVFNRIYTDEHQDEVNVFIDTIEMYLTDVKSVIVAGTTNSDNVIIYGRAY</sequence>
<dbReference type="STRING" id="1802610.A2W32_04575"/>
<evidence type="ECO:0000313" key="3">
    <source>
        <dbReference type="Proteomes" id="UP000177371"/>
    </source>
</evidence>
<evidence type="ECO:0000256" key="1">
    <source>
        <dbReference type="ARBA" id="ARBA00023115"/>
    </source>
</evidence>
<reference evidence="2 3" key="1">
    <citation type="journal article" date="2016" name="Nat. Commun.">
        <title>Thousands of microbial genomes shed light on interconnected biogeochemical processes in an aquifer system.</title>
        <authorList>
            <person name="Anantharaman K."/>
            <person name="Brown C.T."/>
            <person name="Hug L.A."/>
            <person name="Sharon I."/>
            <person name="Castelle C.J."/>
            <person name="Probst A.J."/>
            <person name="Thomas B.C."/>
            <person name="Singh A."/>
            <person name="Wilkins M.J."/>
            <person name="Karaoz U."/>
            <person name="Brodie E.L."/>
            <person name="Williams K.H."/>
            <person name="Hubbard S.S."/>
            <person name="Banfield J.F."/>
        </authorList>
    </citation>
    <scope>NUCLEOTIDE SEQUENCE [LARGE SCALE GENOMIC DNA]</scope>
</reference>
<dbReference type="PANTHER" id="PTHR43317:SF1">
    <property type="entry name" value="THERMOSPERMINE SYNTHASE ACAULIS5"/>
    <property type="match status" value="1"/>
</dbReference>
<evidence type="ECO:0000313" key="2">
    <source>
        <dbReference type="EMBL" id="OGC49287.1"/>
    </source>
</evidence>